<dbReference type="Proteomes" id="UP000472267">
    <property type="component" value="Chromosome 14"/>
</dbReference>
<keyword evidence="9 16" id="KW-1133">Transmembrane helix</keyword>
<dbReference type="Pfam" id="PF01762">
    <property type="entry name" value="Galactosyl_T"/>
    <property type="match status" value="1"/>
</dbReference>
<dbReference type="GO" id="GO:0030311">
    <property type="term" value="P:poly-N-acetyllactosamine biosynthetic process"/>
    <property type="evidence" value="ECO:0007669"/>
    <property type="project" value="TreeGrafter"/>
</dbReference>
<reference evidence="17" key="2">
    <citation type="submission" date="2025-08" db="UniProtKB">
        <authorList>
            <consortium name="Ensembl"/>
        </authorList>
    </citation>
    <scope>IDENTIFICATION</scope>
</reference>
<evidence type="ECO:0000256" key="4">
    <source>
        <dbReference type="ARBA" id="ARBA00008661"/>
    </source>
</evidence>
<evidence type="ECO:0000256" key="9">
    <source>
        <dbReference type="ARBA" id="ARBA00022989"/>
    </source>
</evidence>
<comment type="subunit">
    <text evidence="15">Interacts with B3GNT8; this interaction greatly increases B3GNT2 catalytic activity, independently of B3GNT8 enzymatic activity.</text>
</comment>
<dbReference type="GO" id="GO:0008532">
    <property type="term" value="F:N-acetyllactosaminide beta-1,3-N-acetylglucosaminyltransferase activity"/>
    <property type="evidence" value="ECO:0007669"/>
    <property type="project" value="UniProtKB-EC"/>
</dbReference>
<evidence type="ECO:0000256" key="15">
    <source>
        <dbReference type="ARBA" id="ARBA00065824"/>
    </source>
</evidence>
<evidence type="ECO:0000256" key="16">
    <source>
        <dbReference type="RuleBase" id="RU363063"/>
    </source>
</evidence>
<evidence type="ECO:0000256" key="12">
    <source>
        <dbReference type="ARBA" id="ARBA00023180"/>
    </source>
</evidence>
<evidence type="ECO:0000256" key="5">
    <source>
        <dbReference type="ARBA" id="ARBA00022676"/>
    </source>
</evidence>
<evidence type="ECO:0000256" key="13">
    <source>
        <dbReference type="ARBA" id="ARBA00023211"/>
    </source>
</evidence>
<reference evidence="17" key="1">
    <citation type="submission" date="2019-06" db="EMBL/GenBank/DDBJ databases">
        <authorList>
            <consortium name="Wellcome Sanger Institute Data Sharing"/>
        </authorList>
    </citation>
    <scope>NUCLEOTIDE SEQUENCE [LARGE SCALE GENOMIC DNA]</scope>
</reference>
<evidence type="ECO:0000313" key="17">
    <source>
        <dbReference type="Ensembl" id="ENSSFAP00005046503.1"/>
    </source>
</evidence>
<dbReference type="InParanoid" id="A0A672IX03"/>
<dbReference type="OrthoDB" id="5957813at2759"/>
<comment type="pathway">
    <text evidence="3">Protein modification; protein glycosylation.</text>
</comment>
<keyword evidence="11 16" id="KW-0472">Membrane</keyword>
<reference evidence="17" key="3">
    <citation type="submission" date="2025-09" db="UniProtKB">
        <authorList>
            <consortium name="Ensembl"/>
        </authorList>
    </citation>
    <scope>IDENTIFICATION</scope>
</reference>
<dbReference type="OMA" id="LQWDFHE"/>
<evidence type="ECO:0000256" key="8">
    <source>
        <dbReference type="ARBA" id="ARBA00022968"/>
    </source>
</evidence>
<proteinExistence type="inferred from homology"/>
<dbReference type="FunFam" id="3.90.550.50:FF:000010">
    <property type="entry name" value="Hexosyltransferase"/>
    <property type="match status" value="1"/>
</dbReference>
<comment type="similarity">
    <text evidence="4 16">Belongs to the glycosyltransferase 31 family.</text>
</comment>
<keyword evidence="18" id="KW-1185">Reference proteome</keyword>
<dbReference type="GO" id="GO:0006493">
    <property type="term" value="P:protein O-linked glycosylation"/>
    <property type="evidence" value="ECO:0007669"/>
    <property type="project" value="TreeGrafter"/>
</dbReference>
<keyword evidence="7 16" id="KW-0812">Transmembrane</keyword>
<comment type="cofactor">
    <cofactor evidence="1">
        <name>Mn(2+)</name>
        <dbReference type="ChEBI" id="CHEBI:29035"/>
    </cofactor>
</comment>
<evidence type="ECO:0000313" key="18">
    <source>
        <dbReference type="Proteomes" id="UP000472267"/>
    </source>
</evidence>
<dbReference type="GO" id="GO:0000139">
    <property type="term" value="C:Golgi membrane"/>
    <property type="evidence" value="ECO:0007669"/>
    <property type="project" value="UniProtKB-SubCell"/>
</dbReference>
<comment type="catalytic activity">
    <reaction evidence="14">
        <text>a beta-D-galactosyl-(1-&gt;4)-N-acetyl-beta-D-glucosaminyl derivative + UDP-N-acetyl-alpha-D-glucosamine = an N-acetyl-beta-D-glucosaminyl-(1-&gt;3)-beta-D-galactosyl-(1-&gt;4)-N-acetyl-beta-D-glucosaminyl derivative + UDP + H(+)</text>
        <dbReference type="Rhea" id="RHEA:14389"/>
        <dbReference type="ChEBI" id="CHEBI:15378"/>
        <dbReference type="ChEBI" id="CHEBI:57705"/>
        <dbReference type="ChEBI" id="CHEBI:58223"/>
        <dbReference type="ChEBI" id="CHEBI:133507"/>
        <dbReference type="ChEBI" id="CHEBI:134090"/>
        <dbReference type="EC" id="2.4.1.149"/>
    </reaction>
</comment>
<dbReference type="Ensembl" id="ENSSFAT00005048087.1">
    <property type="protein sequence ID" value="ENSSFAP00005046503.1"/>
    <property type="gene ID" value="ENSSFAG00005022674.1"/>
</dbReference>
<evidence type="ECO:0000256" key="3">
    <source>
        <dbReference type="ARBA" id="ARBA00004922"/>
    </source>
</evidence>
<keyword evidence="6" id="KW-0808">Transferase</keyword>
<dbReference type="EC" id="2.4.1.-" evidence="16"/>
<protein>
    <recommendedName>
        <fullName evidence="16">Hexosyltransferase</fullName>
        <ecNumber evidence="16">2.4.1.-</ecNumber>
    </recommendedName>
</protein>
<keyword evidence="12" id="KW-0325">Glycoprotein</keyword>
<evidence type="ECO:0000256" key="2">
    <source>
        <dbReference type="ARBA" id="ARBA00004323"/>
    </source>
</evidence>
<keyword evidence="5 16" id="KW-0328">Glycosyltransferase</keyword>
<dbReference type="AlphaFoldDB" id="A0A672IX03"/>
<accession>A0A672IX03</accession>
<dbReference type="GO" id="GO:0016262">
    <property type="term" value="F:protein N-acetylglucosaminyltransferase activity"/>
    <property type="evidence" value="ECO:0007669"/>
    <property type="project" value="TreeGrafter"/>
</dbReference>
<dbReference type="PANTHER" id="PTHR11214:SF87">
    <property type="entry name" value="UDP-GLCNAC:BETAGAL BETA-1,3-N-ACETYLGLUCOSAMINYLTRANSFERASE 8"/>
    <property type="match status" value="1"/>
</dbReference>
<gene>
    <name evidence="17" type="primary">b3gnt2l</name>
</gene>
<dbReference type="PANTHER" id="PTHR11214">
    <property type="entry name" value="BETA-1,3-N-ACETYLGLUCOSAMINYLTRANSFERASE"/>
    <property type="match status" value="1"/>
</dbReference>
<evidence type="ECO:0000256" key="1">
    <source>
        <dbReference type="ARBA" id="ARBA00001936"/>
    </source>
</evidence>
<keyword evidence="8 16" id="KW-0735">Signal-anchor</keyword>
<organism evidence="17 18">
    <name type="scientific">Salarias fasciatus</name>
    <name type="common">Jewelled blenny</name>
    <name type="synonym">Blennius fasciatus</name>
    <dbReference type="NCBI Taxonomy" id="181472"/>
    <lineage>
        <taxon>Eukaryota</taxon>
        <taxon>Metazoa</taxon>
        <taxon>Chordata</taxon>
        <taxon>Craniata</taxon>
        <taxon>Vertebrata</taxon>
        <taxon>Euteleostomi</taxon>
        <taxon>Actinopterygii</taxon>
        <taxon>Neopterygii</taxon>
        <taxon>Teleostei</taxon>
        <taxon>Neoteleostei</taxon>
        <taxon>Acanthomorphata</taxon>
        <taxon>Ovalentaria</taxon>
        <taxon>Blenniimorphae</taxon>
        <taxon>Blenniiformes</taxon>
        <taxon>Blennioidei</taxon>
        <taxon>Blenniidae</taxon>
        <taxon>Salariinae</taxon>
        <taxon>Salarias</taxon>
    </lineage>
</organism>
<evidence type="ECO:0000256" key="11">
    <source>
        <dbReference type="ARBA" id="ARBA00023136"/>
    </source>
</evidence>
<evidence type="ECO:0000256" key="7">
    <source>
        <dbReference type="ARBA" id="ARBA00022692"/>
    </source>
</evidence>
<evidence type="ECO:0000256" key="6">
    <source>
        <dbReference type="ARBA" id="ARBA00022679"/>
    </source>
</evidence>
<sequence>MNRIQTLVTMILFISTFLVFFYSTLHLEVAHGHRAAGVRGTALRNGTLRVLVGDVKTQAPKQESLSTAPPLNASTSNGLRQMIPQNTAYWNRLLHSALNGSRPEVRWSRCREMSRELLETNIHDFSSYPALFQTFLEGMNCRAPPVLIGQPKKCLSGTAGGEQTFLLFAIKSSPENFARRQAVRETWGREGVYPNGLRVRTVFLIGSSLPDEPDLGLLLSAEAQLFSDLLQWDFYETFLNLTLKMSTFLEWARESCPRVSFVFSGDDDVFVNTPLVLSYLQAVDPSRASRLYVGQVINSANPLRDSKSKYYVPLSFYQGAYPGYAGGGGFIFSGALLQPLHSLSLVMPFFPIDDVYMGMSFKALGVSPEAHAGFQTFDVKSQDRENLCIHKALMLVHQRMPSEIKKLWRGIQSPLLTC</sequence>
<comment type="subcellular location">
    <subcellularLocation>
        <location evidence="2 16">Golgi apparatus membrane</location>
        <topology evidence="2 16">Single-pass type II membrane protein</topology>
    </subcellularLocation>
</comment>
<keyword evidence="10 16" id="KW-0333">Golgi apparatus</keyword>
<keyword evidence="13" id="KW-0464">Manganese</keyword>
<name>A0A672IX03_SALFA</name>
<dbReference type="Gene3D" id="3.90.550.50">
    <property type="match status" value="1"/>
</dbReference>
<evidence type="ECO:0000256" key="10">
    <source>
        <dbReference type="ARBA" id="ARBA00023034"/>
    </source>
</evidence>
<dbReference type="InterPro" id="IPR002659">
    <property type="entry name" value="Glyco_trans_31"/>
</dbReference>
<feature type="transmembrane region" description="Helical" evidence="16">
    <location>
        <begin position="7"/>
        <end position="25"/>
    </location>
</feature>
<evidence type="ECO:0000256" key="14">
    <source>
        <dbReference type="ARBA" id="ARBA00050470"/>
    </source>
</evidence>